<keyword evidence="7 11" id="KW-0479">Metal-binding</keyword>
<protein>
    <recommendedName>
        <fullName evidence="11">3,4-dihydroxy-2-butanone 4-phosphate synthase</fullName>
        <shortName evidence="11">DHBP synthase</shortName>
        <ecNumber evidence="11">4.1.99.12</ecNumber>
    </recommendedName>
</protein>
<dbReference type="GO" id="GO:0008686">
    <property type="term" value="F:3,4-dihydroxy-2-butanone-4-phosphate synthase activity"/>
    <property type="evidence" value="ECO:0007669"/>
    <property type="project" value="UniProtKB-UniRule"/>
</dbReference>
<feature type="binding site" evidence="11">
    <location>
        <position position="29"/>
    </location>
    <ligand>
        <name>Mg(2+)</name>
        <dbReference type="ChEBI" id="CHEBI:18420"/>
        <label>2</label>
    </ligand>
</feature>
<feature type="binding site" evidence="11">
    <location>
        <begin position="28"/>
        <end position="29"/>
    </location>
    <ligand>
        <name>D-ribulose 5-phosphate</name>
        <dbReference type="ChEBI" id="CHEBI:58121"/>
    </ligand>
</feature>
<keyword evidence="6 11" id="KW-0686">Riboflavin biosynthesis</keyword>
<comment type="similarity">
    <text evidence="11">Belongs to the DHBP synthase family.</text>
</comment>
<dbReference type="Gene3D" id="3.90.870.10">
    <property type="entry name" value="DHBP synthase"/>
    <property type="match status" value="1"/>
</dbReference>
<dbReference type="PIRSF" id="PIRSF001259">
    <property type="entry name" value="RibA"/>
    <property type="match status" value="1"/>
</dbReference>
<comment type="cofactor">
    <cofactor evidence="11">
        <name>Mg(2+)</name>
        <dbReference type="ChEBI" id="CHEBI:18420"/>
    </cofactor>
    <cofactor evidence="11">
        <name>Mn(2+)</name>
        <dbReference type="ChEBI" id="CHEBI:29035"/>
    </cofactor>
    <text evidence="11">Binds 2 divalent metal cations per subunit. Magnesium or manganese.</text>
</comment>
<feature type="binding site" evidence="11">
    <location>
        <position position="33"/>
    </location>
    <ligand>
        <name>D-ribulose 5-phosphate</name>
        <dbReference type="ChEBI" id="CHEBI:58121"/>
    </ligand>
</feature>
<dbReference type="EMBL" id="PFMR01000228">
    <property type="protein sequence ID" value="PIZ15890.1"/>
    <property type="molecule type" value="Genomic_DNA"/>
</dbReference>
<dbReference type="FunFam" id="3.90.870.10:FF:000001">
    <property type="entry name" value="Riboflavin biosynthesis protein RibBA"/>
    <property type="match status" value="1"/>
</dbReference>
<evidence type="ECO:0000256" key="5">
    <source>
        <dbReference type="ARBA" id="ARBA00005520"/>
    </source>
</evidence>
<dbReference type="GO" id="GO:0003935">
    <property type="term" value="F:GTP cyclohydrolase II activity"/>
    <property type="evidence" value="ECO:0007669"/>
    <property type="project" value="TreeGrafter"/>
</dbReference>
<evidence type="ECO:0000256" key="11">
    <source>
        <dbReference type="HAMAP-Rule" id="MF_00180"/>
    </source>
</evidence>
<dbReference type="GO" id="GO:0030145">
    <property type="term" value="F:manganese ion binding"/>
    <property type="evidence" value="ECO:0007669"/>
    <property type="project" value="UniProtKB-UniRule"/>
</dbReference>
<dbReference type="InterPro" id="IPR000422">
    <property type="entry name" value="DHBP_synthase_RibB"/>
</dbReference>
<dbReference type="Proteomes" id="UP000229307">
    <property type="component" value="Unassembled WGS sequence"/>
</dbReference>
<dbReference type="InterPro" id="IPR036144">
    <property type="entry name" value="RibA-like_sf"/>
</dbReference>
<sequence>MIRFADIPEAIKDIRKGKFIIVTDDRDRENEGDLVIAAQKVTPGAINFMAKAARGLICLALTEERLDQLSLRPMVNENTSLMNTPFTVSIDAKKGVTTGISAYDRAKTIKTILDPRTKPGDLAMPGHIFPLRAHPAGVLRRTGHTEAGVDLARFAGLYPAAVICEIMNEDGTMARLPALMRLAGRYGLKLITIADLVEYSLRTKKLVKQIISTEIPTQYGKFQLLVYEDITNNQHHLAFVKGEVRDRKNILVRIHSQCFVGDVFQSQSCACGQHLHESLKIISKSKKGVFVYMCQNEEGLINRIKPNSNSGSNQDLRDYGIGAQILKDLGLTSIRLLMNNPRKIAGLKGYGIKIVEMIRL</sequence>
<organism evidence="13 14">
    <name type="scientific">Candidatus Desantisbacteria bacterium CG_4_10_14_0_8_um_filter_48_22</name>
    <dbReference type="NCBI Taxonomy" id="1974543"/>
    <lineage>
        <taxon>Bacteria</taxon>
        <taxon>Candidatus Desantisiibacteriota</taxon>
    </lineage>
</organism>
<dbReference type="GO" id="GO:0009231">
    <property type="term" value="P:riboflavin biosynthetic process"/>
    <property type="evidence" value="ECO:0007669"/>
    <property type="project" value="UniProtKB-UniRule"/>
</dbReference>
<evidence type="ECO:0000313" key="13">
    <source>
        <dbReference type="EMBL" id="PIZ15890.1"/>
    </source>
</evidence>
<dbReference type="UniPathway" id="UPA00275">
    <property type="reaction ID" value="UER00399"/>
</dbReference>
<comment type="cofactor">
    <cofactor evidence="2">
        <name>Mn(2+)</name>
        <dbReference type="ChEBI" id="CHEBI:29035"/>
    </cofactor>
</comment>
<dbReference type="PANTHER" id="PTHR21327">
    <property type="entry name" value="GTP CYCLOHYDROLASE II-RELATED"/>
    <property type="match status" value="1"/>
</dbReference>
<evidence type="ECO:0000256" key="4">
    <source>
        <dbReference type="ARBA" id="ARBA00004904"/>
    </source>
</evidence>
<evidence type="ECO:0000259" key="12">
    <source>
        <dbReference type="Pfam" id="PF00925"/>
    </source>
</evidence>
<keyword evidence="9 11" id="KW-0464">Manganese</keyword>
<comment type="similarity">
    <text evidence="5">In the N-terminal section; belongs to the DHBP synthase family.</text>
</comment>
<dbReference type="SUPFAM" id="SSF55821">
    <property type="entry name" value="YrdC/RibB"/>
    <property type="match status" value="1"/>
</dbReference>
<keyword evidence="10 11" id="KW-0456">Lyase</keyword>
<dbReference type="GO" id="GO:0005829">
    <property type="term" value="C:cytosol"/>
    <property type="evidence" value="ECO:0007669"/>
    <property type="project" value="TreeGrafter"/>
</dbReference>
<evidence type="ECO:0000256" key="6">
    <source>
        <dbReference type="ARBA" id="ARBA00022619"/>
    </source>
</evidence>
<dbReference type="Pfam" id="PF00925">
    <property type="entry name" value="GTP_cyclohydro2"/>
    <property type="match status" value="1"/>
</dbReference>
<evidence type="ECO:0000256" key="7">
    <source>
        <dbReference type="ARBA" id="ARBA00022723"/>
    </source>
</evidence>
<keyword evidence="8 11" id="KW-0460">Magnesium</keyword>
<evidence type="ECO:0000256" key="10">
    <source>
        <dbReference type="ARBA" id="ARBA00023239"/>
    </source>
</evidence>
<dbReference type="AlphaFoldDB" id="A0A2M7S8S7"/>
<dbReference type="SUPFAM" id="SSF142695">
    <property type="entry name" value="RibA-like"/>
    <property type="match status" value="1"/>
</dbReference>
<accession>A0A2M7S8S7</accession>
<feature type="site" description="Essential for catalytic activity" evidence="11">
    <location>
        <position position="165"/>
    </location>
</feature>
<reference evidence="14" key="1">
    <citation type="submission" date="2017-09" db="EMBL/GenBank/DDBJ databases">
        <title>Depth-based differentiation of microbial function through sediment-hosted aquifers and enrichment of novel symbionts in the deep terrestrial subsurface.</title>
        <authorList>
            <person name="Probst A.J."/>
            <person name="Ladd B."/>
            <person name="Jarett J.K."/>
            <person name="Geller-Mcgrath D.E."/>
            <person name="Sieber C.M.K."/>
            <person name="Emerson J.B."/>
            <person name="Anantharaman K."/>
            <person name="Thomas B.C."/>
            <person name="Malmstrom R."/>
            <person name="Stieglmeier M."/>
            <person name="Klingl A."/>
            <person name="Woyke T."/>
            <person name="Ryan C.M."/>
            <person name="Banfield J.F."/>
        </authorList>
    </citation>
    <scope>NUCLEOTIDE SEQUENCE [LARGE SCALE GENOMIC DNA]</scope>
</reference>
<dbReference type="Pfam" id="PF00926">
    <property type="entry name" value="DHBP_synthase"/>
    <property type="match status" value="1"/>
</dbReference>
<name>A0A2M7S8S7_9BACT</name>
<evidence type="ECO:0000256" key="1">
    <source>
        <dbReference type="ARBA" id="ARBA00000141"/>
    </source>
</evidence>
<dbReference type="PANTHER" id="PTHR21327:SF18">
    <property type="entry name" value="3,4-DIHYDROXY-2-BUTANONE 4-PHOSPHATE SYNTHASE"/>
    <property type="match status" value="1"/>
</dbReference>
<dbReference type="EC" id="4.1.99.12" evidence="11"/>
<evidence type="ECO:0000256" key="3">
    <source>
        <dbReference type="ARBA" id="ARBA00002284"/>
    </source>
</evidence>
<evidence type="ECO:0000256" key="9">
    <source>
        <dbReference type="ARBA" id="ARBA00023211"/>
    </source>
</evidence>
<dbReference type="InterPro" id="IPR032677">
    <property type="entry name" value="GTP_cyclohydro_II"/>
</dbReference>
<feature type="binding site" evidence="11">
    <location>
        <begin position="141"/>
        <end position="145"/>
    </location>
    <ligand>
        <name>D-ribulose 5-phosphate</name>
        <dbReference type="ChEBI" id="CHEBI:58121"/>
    </ligand>
</feature>
<comment type="catalytic activity">
    <reaction evidence="1 11">
        <text>D-ribulose 5-phosphate = (2S)-2-hydroxy-3-oxobutyl phosphate + formate + H(+)</text>
        <dbReference type="Rhea" id="RHEA:18457"/>
        <dbReference type="ChEBI" id="CHEBI:15378"/>
        <dbReference type="ChEBI" id="CHEBI:15740"/>
        <dbReference type="ChEBI" id="CHEBI:58121"/>
        <dbReference type="ChEBI" id="CHEBI:58830"/>
        <dbReference type="EC" id="4.1.99.12"/>
    </reaction>
</comment>
<evidence type="ECO:0000313" key="14">
    <source>
        <dbReference type="Proteomes" id="UP000229307"/>
    </source>
</evidence>
<dbReference type="NCBIfam" id="TIGR00506">
    <property type="entry name" value="ribB"/>
    <property type="match status" value="1"/>
</dbReference>
<dbReference type="HAMAP" id="MF_00180">
    <property type="entry name" value="RibB"/>
    <property type="match status" value="1"/>
</dbReference>
<comment type="caution">
    <text evidence="13">The sequence shown here is derived from an EMBL/GenBank/DDBJ whole genome shotgun (WGS) entry which is preliminary data.</text>
</comment>
<dbReference type="Gene3D" id="3.40.50.10990">
    <property type="entry name" value="GTP cyclohydrolase II"/>
    <property type="match status" value="1"/>
</dbReference>
<comment type="pathway">
    <text evidence="4 11">Cofactor biosynthesis; riboflavin biosynthesis; 2-hydroxy-3-oxobutyl phosphate from D-ribulose 5-phosphate: step 1/1.</text>
</comment>
<gene>
    <name evidence="11 13" type="primary">ribB</name>
    <name evidence="13" type="ORF">COY52_08670</name>
</gene>
<feature type="site" description="Essential for catalytic activity" evidence="11">
    <location>
        <position position="127"/>
    </location>
</feature>
<feature type="binding site" evidence="11">
    <location>
        <position position="29"/>
    </location>
    <ligand>
        <name>Mg(2+)</name>
        <dbReference type="ChEBI" id="CHEBI:18420"/>
        <label>1</label>
    </ligand>
</feature>
<feature type="domain" description="GTP cyclohydrolase II" evidence="12">
    <location>
        <begin position="211"/>
        <end position="358"/>
    </location>
</feature>
<comment type="function">
    <text evidence="3 11">Catalyzes the conversion of D-ribulose 5-phosphate to formate and 3,4-dihydroxy-2-butanone 4-phosphate.</text>
</comment>
<dbReference type="GO" id="GO:0000287">
    <property type="term" value="F:magnesium ion binding"/>
    <property type="evidence" value="ECO:0007669"/>
    <property type="project" value="UniProtKB-UniRule"/>
</dbReference>
<feature type="binding site" evidence="11">
    <location>
        <position position="144"/>
    </location>
    <ligand>
        <name>Mg(2+)</name>
        <dbReference type="ChEBI" id="CHEBI:18420"/>
        <label>2</label>
    </ligand>
</feature>
<evidence type="ECO:0000256" key="8">
    <source>
        <dbReference type="ARBA" id="ARBA00022842"/>
    </source>
</evidence>
<comment type="subunit">
    <text evidence="11">Homodimer.</text>
</comment>
<proteinExistence type="inferred from homology"/>
<dbReference type="InterPro" id="IPR017945">
    <property type="entry name" value="DHBP_synth_RibB-like_a/b_dom"/>
</dbReference>
<evidence type="ECO:0000256" key="2">
    <source>
        <dbReference type="ARBA" id="ARBA00001936"/>
    </source>
</evidence>